<feature type="transmembrane region" description="Helical" evidence="1">
    <location>
        <begin position="776"/>
        <end position="793"/>
    </location>
</feature>
<feature type="transmembrane region" description="Helical" evidence="1">
    <location>
        <begin position="824"/>
        <end position="840"/>
    </location>
</feature>
<dbReference type="EMBL" id="AJLS01000126">
    <property type="protein sequence ID" value="EKN65783.1"/>
    <property type="molecule type" value="Genomic_DNA"/>
</dbReference>
<feature type="transmembrane region" description="Helical" evidence="1">
    <location>
        <begin position="847"/>
        <end position="869"/>
    </location>
</feature>
<feature type="transmembrane region" description="Helical" evidence="1">
    <location>
        <begin position="561"/>
        <end position="580"/>
    </location>
</feature>
<feature type="transmembrane region" description="Helical" evidence="1">
    <location>
        <begin position="394"/>
        <end position="412"/>
    </location>
</feature>
<feature type="transmembrane region" description="Helical" evidence="1">
    <location>
        <begin position="115"/>
        <end position="134"/>
    </location>
</feature>
<evidence type="ECO:0000256" key="1">
    <source>
        <dbReference type="SAM" id="Phobius"/>
    </source>
</evidence>
<evidence type="ECO:0000313" key="3">
    <source>
        <dbReference type="Proteomes" id="UP000006316"/>
    </source>
</evidence>
<comment type="caution">
    <text evidence="2">The sequence shown here is derived from an EMBL/GenBank/DDBJ whole genome shotgun (WGS) entry which is preliminary data.</text>
</comment>
<feature type="transmembrane region" description="Helical" evidence="1">
    <location>
        <begin position="418"/>
        <end position="439"/>
    </location>
</feature>
<keyword evidence="3" id="KW-1185">Reference proteome</keyword>
<feature type="transmembrane region" description="Helical" evidence="1">
    <location>
        <begin position="800"/>
        <end position="818"/>
    </location>
</feature>
<feature type="transmembrane region" description="Helical" evidence="1">
    <location>
        <begin position="614"/>
        <end position="632"/>
    </location>
</feature>
<keyword evidence="1" id="KW-1133">Transmembrane helix</keyword>
<feature type="transmembrane region" description="Helical" evidence="1">
    <location>
        <begin position="587"/>
        <end position="608"/>
    </location>
</feature>
<organism evidence="2 3">
    <name type="scientific">Neobacillus bataviensis LMG 21833</name>
    <dbReference type="NCBI Taxonomy" id="1117379"/>
    <lineage>
        <taxon>Bacteria</taxon>
        <taxon>Bacillati</taxon>
        <taxon>Bacillota</taxon>
        <taxon>Bacilli</taxon>
        <taxon>Bacillales</taxon>
        <taxon>Bacillaceae</taxon>
        <taxon>Neobacillus</taxon>
    </lineage>
</organism>
<feature type="transmembrane region" description="Helical" evidence="1">
    <location>
        <begin position="146"/>
        <end position="175"/>
    </location>
</feature>
<feature type="transmembrane region" description="Helical" evidence="1">
    <location>
        <begin position="263"/>
        <end position="282"/>
    </location>
</feature>
<feature type="transmembrane region" description="Helical" evidence="1">
    <location>
        <begin position="1011"/>
        <end position="1028"/>
    </location>
</feature>
<proteinExistence type="predicted"/>
<reference evidence="2 3" key="1">
    <citation type="journal article" date="2012" name="Front. Microbiol.">
        <title>Redundancy and modularity in membrane-associated dissimilatory nitrate reduction in Bacillus.</title>
        <authorList>
            <person name="Heylen K."/>
            <person name="Keltjens J."/>
        </authorList>
    </citation>
    <scope>NUCLEOTIDE SEQUENCE [LARGE SCALE GENOMIC DNA]</scope>
    <source>
        <strain evidence="3">LMG 21833T</strain>
    </source>
</reference>
<feature type="transmembrane region" description="Helical" evidence="1">
    <location>
        <begin position="958"/>
        <end position="975"/>
    </location>
</feature>
<feature type="transmembrane region" description="Helical" evidence="1">
    <location>
        <begin position="528"/>
        <end position="545"/>
    </location>
</feature>
<feature type="transmembrane region" description="Helical" evidence="1">
    <location>
        <begin position="1087"/>
        <end position="1104"/>
    </location>
</feature>
<feature type="transmembrane region" description="Helical" evidence="1">
    <location>
        <begin position="88"/>
        <end position="109"/>
    </location>
</feature>
<dbReference type="STRING" id="1117379.BABA_18512"/>
<feature type="transmembrane region" description="Helical" evidence="1">
    <location>
        <begin position="332"/>
        <end position="352"/>
    </location>
</feature>
<feature type="transmembrane region" description="Helical" evidence="1">
    <location>
        <begin position="671"/>
        <end position="688"/>
    </location>
</feature>
<feature type="transmembrane region" description="Helical" evidence="1">
    <location>
        <begin position="639"/>
        <end position="659"/>
    </location>
</feature>
<gene>
    <name evidence="2" type="ORF">BABA_18512</name>
</gene>
<feature type="transmembrane region" description="Helical" evidence="1">
    <location>
        <begin position="905"/>
        <end position="924"/>
    </location>
</feature>
<accession>K6DCI1</accession>
<evidence type="ECO:0008006" key="4">
    <source>
        <dbReference type="Google" id="ProtNLM"/>
    </source>
</evidence>
<dbReference type="OrthoDB" id="1815069at2"/>
<keyword evidence="1" id="KW-0812">Transmembrane</keyword>
<keyword evidence="1" id="KW-0472">Membrane</keyword>
<feature type="transmembrane region" description="Helical" evidence="1">
    <location>
        <begin position="206"/>
        <end position="226"/>
    </location>
</feature>
<feature type="transmembrane region" description="Helical" evidence="1">
    <location>
        <begin position="288"/>
        <end position="306"/>
    </location>
</feature>
<dbReference type="eggNOG" id="COG3115">
    <property type="taxonomic scope" value="Bacteria"/>
</dbReference>
<dbReference type="AlphaFoldDB" id="K6DCI1"/>
<feature type="transmembrane region" description="Helical" evidence="1">
    <location>
        <begin position="1040"/>
        <end position="1057"/>
    </location>
</feature>
<feature type="transmembrane region" description="Helical" evidence="1">
    <location>
        <begin position="483"/>
        <end position="516"/>
    </location>
</feature>
<feature type="transmembrane region" description="Helical" evidence="1">
    <location>
        <begin position="364"/>
        <end position="382"/>
    </location>
</feature>
<dbReference type="PATRIC" id="fig|1117379.3.peg.3832"/>
<feature type="transmembrane region" description="Helical" evidence="1">
    <location>
        <begin position="232"/>
        <end position="251"/>
    </location>
</feature>
<feature type="transmembrane region" description="Helical" evidence="1">
    <location>
        <begin position="181"/>
        <end position="199"/>
    </location>
</feature>
<dbReference type="Proteomes" id="UP000006316">
    <property type="component" value="Unassembled WGS sequence"/>
</dbReference>
<dbReference type="RefSeq" id="WP_007086696.1">
    <property type="nucleotide sequence ID" value="NZ_AJLS01000126.1"/>
</dbReference>
<evidence type="ECO:0000313" key="2">
    <source>
        <dbReference type="EMBL" id="EKN65783.1"/>
    </source>
</evidence>
<feature type="transmembrane region" description="Helical" evidence="1">
    <location>
        <begin position="875"/>
        <end position="893"/>
    </location>
</feature>
<protein>
    <recommendedName>
        <fullName evidence="4">DUF2157 domain-containing protein</fullName>
    </recommendedName>
</protein>
<sequence>MEPNSNEERRRIFRNELITLKEEGYLSEKVVEHVARAHHQYHLDLVEIEAIPAPTETVAQKPKPAPAKPEKVKKTLTPEQIREKNITWLLNIGVIFLLIGGLFVATSNWESMTSFMKSGSIAIVSLLFYGIALLTNRVLHIEKTAFAFTVLGSLFLPIFILSLGWFCLLGSYLSIYGEGRYFLGMLGSFLPLLVYLLFAKRLRSRLFVWFSFVSLSAGVAFLLAGTKMTVDYFYLGMMAFNAILIFVYHKLKSKDSLQFFTKEFVPYVQVNLVLSTLFMLFFYQNEVIYSFNLILTAIIYLSMMYVSGKKEYHFIFSVMIVYGAYQLIEHSFLEYFGAIAYAFIGFGIVFVPKVLDNQFSLNKVFHYTSAVISGFAFIYISLEGIFLRAGNPSVVLMIAYFVIAANFIYLSHHNPRRLFPYLSSIFVASGIYELIVLLVQPLDVINFSLTLSIAGFILFTVFGFVHLSTYLTIIRTASRDLGLALMALAGMTAIAFLLWWELGVMLFLFVIAAFFLHKFEERMLYKEIAIFLLPLSIGFSIASFGEEINVQYPVYRHELGYPINFAIAAFLVLLTSFGWMKVTEKKLAQISLFVSQALYTIAIIHALLTPKIQFWVQPLVLLVGIGMYSYFYKKISAKWVAFAISIITLLSYFSLIQAIKLNVTFNPTMNSLITSASALLLLLIAYLFRKKNRDLSNAFAWTGHIVLPAALAFTWFVFHTESVYSFILALCGYAISTKLAEWEWKIKVFLYGSFTALFFVVSTGLDRIVTETIGQYEFPITSGLILIFSFLITDEFKQRTAYYFVPFSIIGAGCMLVTYPFGWLPYIITGAYSFGILFFLHKNKWDVIGIVPLFLLFAATVEFSFFSDMTKLEKLLLSGGLGILMTITGQLVYKKLFESAAKLQEIKFDGYTVISFLYFWFMYFFTSQHLVSQALPGVLIAAAIWLQRKRVPARVSVFMPILGGTYLLQPYYMIINQLNIPPLWDREVRVLPFIILVIFIRRSLKGRYADLTKAIQWGVLIIVSLLLVQDGLASNTIYDAIIVGSLSLVSMMAGMFLHVKSYFFVGSGVLLLNVFLQTRPYWGNMPWWVYLLIAGLILITVASFNEWHKQKGQKGESTFITVLKEKVIDKIKKWD</sequence>
<feature type="transmembrane region" description="Helical" evidence="1">
    <location>
        <begin position="748"/>
        <end position="770"/>
    </location>
</feature>
<feature type="transmembrane region" description="Helical" evidence="1">
    <location>
        <begin position="930"/>
        <end position="946"/>
    </location>
</feature>
<name>K6DCI1_9BACI</name>
<feature type="transmembrane region" description="Helical" evidence="1">
    <location>
        <begin position="723"/>
        <end position="741"/>
    </location>
</feature>
<feature type="transmembrane region" description="Helical" evidence="1">
    <location>
        <begin position="451"/>
        <end position="471"/>
    </location>
</feature>
<feature type="transmembrane region" description="Helical" evidence="1">
    <location>
        <begin position="695"/>
        <end position="717"/>
    </location>
</feature>